<proteinExistence type="predicted"/>
<dbReference type="AlphaFoldDB" id="A0A6N9Q1B9"/>
<dbReference type="SUPFAM" id="SSF53474">
    <property type="entry name" value="alpha/beta-Hydrolases"/>
    <property type="match status" value="1"/>
</dbReference>
<organism evidence="2 3">
    <name type="scientific">Chengkuizengella marina</name>
    <dbReference type="NCBI Taxonomy" id="2507566"/>
    <lineage>
        <taxon>Bacteria</taxon>
        <taxon>Bacillati</taxon>
        <taxon>Bacillota</taxon>
        <taxon>Bacilli</taxon>
        <taxon>Bacillales</taxon>
        <taxon>Paenibacillaceae</taxon>
        <taxon>Chengkuizengella</taxon>
    </lineage>
</organism>
<dbReference type="PANTHER" id="PTHR43798:SF33">
    <property type="entry name" value="HYDROLASE, PUTATIVE (AFU_ORTHOLOGUE AFUA_2G14860)-RELATED"/>
    <property type="match status" value="1"/>
</dbReference>
<dbReference type="EMBL" id="SIJB01000007">
    <property type="protein sequence ID" value="NBI27950.1"/>
    <property type="molecule type" value="Genomic_DNA"/>
</dbReference>
<keyword evidence="3" id="KW-1185">Reference proteome</keyword>
<dbReference type="OrthoDB" id="9796770at2"/>
<gene>
    <name evidence="2" type="ORF">ERL59_03115</name>
</gene>
<dbReference type="InterPro" id="IPR000073">
    <property type="entry name" value="AB_hydrolase_1"/>
</dbReference>
<evidence type="ECO:0000313" key="2">
    <source>
        <dbReference type="EMBL" id="NBI27950.1"/>
    </source>
</evidence>
<reference evidence="2 3" key="1">
    <citation type="submission" date="2019-01" db="EMBL/GenBank/DDBJ databases">
        <title>Chengkuizengella sp. nov., isolated from deep-sea sediment of East Pacific Ocean.</title>
        <authorList>
            <person name="Yang J."/>
            <person name="Lai Q."/>
            <person name="Shao Z."/>
        </authorList>
    </citation>
    <scope>NUCLEOTIDE SEQUENCE [LARGE SCALE GENOMIC DNA]</scope>
    <source>
        <strain evidence="2 3">YPA3-1-1</strain>
    </source>
</reference>
<accession>A0A6N9Q1B9</accession>
<dbReference type="InterPro" id="IPR050266">
    <property type="entry name" value="AB_hydrolase_sf"/>
</dbReference>
<dbReference type="GO" id="GO:0016020">
    <property type="term" value="C:membrane"/>
    <property type="evidence" value="ECO:0007669"/>
    <property type="project" value="TreeGrafter"/>
</dbReference>
<protein>
    <submittedName>
        <fullName evidence="2">Alpha/beta hydrolase</fullName>
    </submittedName>
</protein>
<dbReference type="PANTHER" id="PTHR43798">
    <property type="entry name" value="MONOACYLGLYCEROL LIPASE"/>
    <property type="match status" value="1"/>
</dbReference>
<dbReference type="InterPro" id="IPR029058">
    <property type="entry name" value="AB_hydrolase_fold"/>
</dbReference>
<dbReference type="Gene3D" id="3.40.50.1820">
    <property type="entry name" value="alpha/beta hydrolase"/>
    <property type="match status" value="1"/>
</dbReference>
<evidence type="ECO:0000313" key="3">
    <source>
        <dbReference type="Proteomes" id="UP000448943"/>
    </source>
</evidence>
<dbReference type="Proteomes" id="UP000448943">
    <property type="component" value="Unassembled WGS sequence"/>
</dbReference>
<sequence>MNIRTYGIHPFRIAVIHGGPGAPGSVAAIARNLSEHYGVLEPFQTKTTLDGQVSELVETLKTYGDPNSPSILIGHSWGAWLAYLTAVKYPFLVEKLILIGCPPLEEKYVSRLRETRLDRLSDEENNEFQTLIHQLSSLSSEEKEDKYNRLSELVTITDDYDVIDDKHEKEDKVKVKSANYISVWNKAANLRKTGSLIGYANQLKCPVVAIHGDYDPHPAEGVKKPLENTIDDFYFYLLEKCGHSPWKERSAKKQFYKILQREII</sequence>
<dbReference type="GO" id="GO:0016787">
    <property type="term" value="F:hydrolase activity"/>
    <property type="evidence" value="ECO:0007669"/>
    <property type="project" value="UniProtKB-KW"/>
</dbReference>
<keyword evidence="2" id="KW-0378">Hydrolase</keyword>
<evidence type="ECO:0000259" key="1">
    <source>
        <dbReference type="Pfam" id="PF12697"/>
    </source>
</evidence>
<comment type="caution">
    <text evidence="2">The sequence shown here is derived from an EMBL/GenBank/DDBJ whole genome shotgun (WGS) entry which is preliminary data.</text>
</comment>
<name>A0A6N9Q1B9_9BACL</name>
<dbReference type="RefSeq" id="WP_160644402.1">
    <property type="nucleotide sequence ID" value="NZ_SIJB01000007.1"/>
</dbReference>
<feature type="domain" description="AB hydrolase-1" evidence="1">
    <location>
        <begin position="53"/>
        <end position="249"/>
    </location>
</feature>
<dbReference type="Pfam" id="PF12697">
    <property type="entry name" value="Abhydrolase_6"/>
    <property type="match status" value="1"/>
</dbReference>